<dbReference type="Proteomes" id="UP000689195">
    <property type="component" value="Unassembled WGS sequence"/>
</dbReference>
<name>A0A8S1VJ18_9CILI</name>
<proteinExistence type="predicted"/>
<keyword evidence="2" id="KW-1185">Reference proteome</keyword>
<sequence length="72" mass="8837">MQYRKIKLEFGKQEYKTSKNSKVQLQLMKFHKLRLSTYVCEKNLWLQINRSVFVKCQIEIRKPFKLCELCYS</sequence>
<gene>
    <name evidence="1" type="ORF">PPENT_87.1.T0660136</name>
</gene>
<accession>A0A8S1VJ18</accession>
<comment type="caution">
    <text evidence="1">The sequence shown here is derived from an EMBL/GenBank/DDBJ whole genome shotgun (WGS) entry which is preliminary data.</text>
</comment>
<dbReference type="EMBL" id="CAJJDO010000066">
    <property type="protein sequence ID" value="CAD8177027.1"/>
    <property type="molecule type" value="Genomic_DNA"/>
</dbReference>
<organism evidence="1 2">
    <name type="scientific">Paramecium pentaurelia</name>
    <dbReference type="NCBI Taxonomy" id="43138"/>
    <lineage>
        <taxon>Eukaryota</taxon>
        <taxon>Sar</taxon>
        <taxon>Alveolata</taxon>
        <taxon>Ciliophora</taxon>
        <taxon>Intramacronucleata</taxon>
        <taxon>Oligohymenophorea</taxon>
        <taxon>Peniculida</taxon>
        <taxon>Parameciidae</taxon>
        <taxon>Paramecium</taxon>
    </lineage>
</organism>
<evidence type="ECO:0000313" key="1">
    <source>
        <dbReference type="EMBL" id="CAD8177027.1"/>
    </source>
</evidence>
<dbReference type="AlphaFoldDB" id="A0A8S1VJ18"/>
<reference evidence="1" key="1">
    <citation type="submission" date="2021-01" db="EMBL/GenBank/DDBJ databases">
        <authorList>
            <consortium name="Genoscope - CEA"/>
            <person name="William W."/>
        </authorList>
    </citation>
    <scope>NUCLEOTIDE SEQUENCE</scope>
</reference>
<protein>
    <submittedName>
        <fullName evidence="1">Uncharacterized protein</fullName>
    </submittedName>
</protein>
<evidence type="ECO:0000313" key="2">
    <source>
        <dbReference type="Proteomes" id="UP000689195"/>
    </source>
</evidence>